<gene>
    <name evidence="3" type="ORF">GCM10011579_095180</name>
</gene>
<protein>
    <submittedName>
        <fullName evidence="3">Uncharacterized protein</fullName>
    </submittedName>
</protein>
<feature type="transmembrane region" description="Helical" evidence="2">
    <location>
        <begin position="71"/>
        <end position="88"/>
    </location>
</feature>
<sequence>MTATSEPPFPDILGSSFKDFLTAAEQDLAGHRAELEVAENRVRRLRRRQRRARRRELLQAAPHAARTAAKYGLIAAGLIAFAAAIALLCTGRPGSIEFFIAGATAWSTAAVIPR</sequence>
<proteinExistence type="predicted"/>
<evidence type="ECO:0000256" key="2">
    <source>
        <dbReference type="SAM" id="Phobius"/>
    </source>
</evidence>
<comment type="caution">
    <text evidence="3">The sequence shown here is derived from an EMBL/GenBank/DDBJ whole genome shotgun (WGS) entry which is preliminary data.</text>
</comment>
<evidence type="ECO:0000256" key="1">
    <source>
        <dbReference type="SAM" id="Coils"/>
    </source>
</evidence>
<reference evidence="3 4" key="1">
    <citation type="journal article" date="2014" name="Int. J. Syst. Evol. Microbiol.">
        <title>Complete genome sequence of Corynebacterium casei LMG S-19264T (=DSM 44701T), isolated from a smear-ripened cheese.</title>
        <authorList>
            <consortium name="US DOE Joint Genome Institute (JGI-PGF)"/>
            <person name="Walter F."/>
            <person name="Albersmeier A."/>
            <person name="Kalinowski J."/>
            <person name="Ruckert C."/>
        </authorList>
    </citation>
    <scope>NUCLEOTIDE SEQUENCE [LARGE SCALE GENOMIC DNA]</scope>
    <source>
        <strain evidence="3 4">CGMCC 4.7111</strain>
    </source>
</reference>
<dbReference type="Proteomes" id="UP000600365">
    <property type="component" value="Unassembled WGS sequence"/>
</dbReference>
<keyword evidence="2" id="KW-1133">Transmembrane helix</keyword>
<keyword evidence="2" id="KW-0472">Membrane</keyword>
<keyword evidence="2" id="KW-0812">Transmembrane</keyword>
<dbReference type="EMBL" id="BMMM01000032">
    <property type="protein sequence ID" value="GGN95042.1"/>
    <property type="molecule type" value="Genomic_DNA"/>
</dbReference>
<evidence type="ECO:0000313" key="3">
    <source>
        <dbReference type="EMBL" id="GGN95042.1"/>
    </source>
</evidence>
<evidence type="ECO:0000313" key="4">
    <source>
        <dbReference type="Proteomes" id="UP000600365"/>
    </source>
</evidence>
<organism evidence="3 4">
    <name type="scientific">Streptomyces albiflavescens</name>
    <dbReference type="NCBI Taxonomy" id="1623582"/>
    <lineage>
        <taxon>Bacteria</taxon>
        <taxon>Bacillati</taxon>
        <taxon>Actinomycetota</taxon>
        <taxon>Actinomycetes</taxon>
        <taxon>Kitasatosporales</taxon>
        <taxon>Streptomycetaceae</taxon>
        <taxon>Streptomyces</taxon>
    </lineage>
</organism>
<dbReference type="AlphaFoldDB" id="A0A917YFX7"/>
<name>A0A917YFX7_9ACTN</name>
<feature type="coiled-coil region" evidence="1">
    <location>
        <begin position="21"/>
        <end position="55"/>
    </location>
</feature>
<keyword evidence="1" id="KW-0175">Coiled coil</keyword>
<accession>A0A917YFX7</accession>
<keyword evidence="4" id="KW-1185">Reference proteome</keyword>
<dbReference type="RefSeq" id="WP_189192422.1">
    <property type="nucleotide sequence ID" value="NZ_BMMM01000032.1"/>
</dbReference>